<keyword evidence="8" id="KW-0238">DNA-binding</keyword>
<comment type="caution">
    <text evidence="14">The sequence shown here is derived from an EMBL/GenBank/DDBJ whole genome shotgun (WGS) entry which is preliminary data.</text>
</comment>
<evidence type="ECO:0000256" key="1">
    <source>
        <dbReference type="ARBA" id="ARBA00004123"/>
    </source>
</evidence>
<feature type="domain" description="C2H2-type" evidence="13">
    <location>
        <begin position="318"/>
        <end position="345"/>
    </location>
</feature>
<dbReference type="AlphaFoldDB" id="A0AAD4MSG6"/>
<dbReference type="GO" id="GO:0005634">
    <property type="term" value="C:nucleus"/>
    <property type="evidence" value="ECO:0007669"/>
    <property type="project" value="UniProtKB-SubCell"/>
</dbReference>
<evidence type="ECO:0000259" key="13">
    <source>
        <dbReference type="PROSITE" id="PS50157"/>
    </source>
</evidence>
<dbReference type="PROSITE" id="PS00028">
    <property type="entry name" value="ZINC_FINGER_C2H2_1"/>
    <property type="match status" value="2"/>
</dbReference>
<evidence type="ECO:0000256" key="3">
    <source>
        <dbReference type="ARBA" id="ARBA00022723"/>
    </source>
</evidence>
<evidence type="ECO:0000313" key="15">
    <source>
        <dbReference type="Proteomes" id="UP001201812"/>
    </source>
</evidence>
<feature type="domain" description="C2H2-type" evidence="13">
    <location>
        <begin position="402"/>
        <end position="429"/>
    </location>
</feature>
<dbReference type="GO" id="GO:0003690">
    <property type="term" value="F:double-stranded DNA binding"/>
    <property type="evidence" value="ECO:0007669"/>
    <property type="project" value="UniProtKB-ARBA"/>
</dbReference>
<keyword evidence="4" id="KW-0677">Repeat</keyword>
<dbReference type="SUPFAM" id="SSF57667">
    <property type="entry name" value="beta-beta-alpha zinc fingers"/>
    <property type="match status" value="3"/>
</dbReference>
<evidence type="ECO:0000256" key="10">
    <source>
        <dbReference type="ARBA" id="ARBA00023242"/>
    </source>
</evidence>
<evidence type="ECO:0000256" key="4">
    <source>
        <dbReference type="ARBA" id="ARBA00022737"/>
    </source>
</evidence>
<dbReference type="EMBL" id="JAKKPZ010000095">
    <property type="protein sequence ID" value="KAI1702649.1"/>
    <property type="molecule type" value="Genomic_DNA"/>
</dbReference>
<dbReference type="InterPro" id="IPR013087">
    <property type="entry name" value="Znf_C2H2_type"/>
</dbReference>
<dbReference type="Proteomes" id="UP001201812">
    <property type="component" value="Unassembled WGS sequence"/>
</dbReference>
<dbReference type="InterPro" id="IPR036236">
    <property type="entry name" value="Znf_C2H2_sf"/>
</dbReference>
<evidence type="ECO:0000256" key="6">
    <source>
        <dbReference type="ARBA" id="ARBA00022833"/>
    </source>
</evidence>
<keyword evidence="15" id="KW-1185">Reference proteome</keyword>
<dbReference type="GO" id="GO:0045944">
    <property type="term" value="P:positive regulation of transcription by RNA polymerase II"/>
    <property type="evidence" value="ECO:0007669"/>
    <property type="project" value="TreeGrafter"/>
</dbReference>
<dbReference type="Gene3D" id="3.30.160.60">
    <property type="entry name" value="Classic Zinc Finger"/>
    <property type="match status" value="5"/>
</dbReference>
<keyword evidence="7" id="KW-0805">Transcription regulation</keyword>
<feature type="compositionally biased region" description="Polar residues" evidence="12">
    <location>
        <begin position="272"/>
        <end position="287"/>
    </location>
</feature>
<dbReference type="FunFam" id="3.30.160.60:FF:002343">
    <property type="entry name" value="Zinc finger protein 33A"/>
    <property type="match status" value="1"/>
</dbReference>
<dbReference type="InterPro" id="IPR050688">
    <property type="entry name" value="Zinc_finger/UBP_domain"/>
</dbReference>
<keyword evidence="3" id="KW-0479">Metal-binding</keyword>
<evidence type="ECO:0000256" key="12">
    <source>
        <dbReference type="SAM" id="MobiDB-lite"/>
    </source>
</evidence>
<evidence type="ECO:0000313" key="14">
    <source>
        <dbReference type="EMBL" id="KAI1702649.1"/>
    </source>
</evidence>
<comment type="subcellular location">
    <subcellularLocation>
        <location evidence="1">Nucleus</location>
    </subcellularLocation>
</comment>
<organism evidence="14 15">
    <name type="scientific">Ditylenchus destructor</name>
    <dbReference type="NCBI Taxonomy" id="166010"/>
    <lineage>
        <taxon>Eukaryota</taxon>
        <taxon>Metazoa</taxon>
        <taxon>Ecdysozoa</taxon>
        <taxon>Nematoda</taxon>
        <taxon>Chromadorea</taxon>
        <taxon>Rhabditida</taxon>
        <taxon>Tylenchina</taxon>
        <taxon>Tylenchomorpha</taxon>
        <taxon>Sphaerularioidea</taxon>
        <taxon>Anguinidae</taxon>
        <taxon>Anguininae</taxon>
        <taxon>Ditylenchus</taxon>
    </lineage>
</organism>
<evidence type="ECO:0000256" key="9">
    <source>
        <dbReference type="ARBA" id="ARBA00023163"/>
    </source>
</evidence>
<accession>A0AAD4MSG6</accession>
<gene>
    <name evidence="14" type="ORF">DdX_15328</name>
</gene>
<feature type="domain" description="C2H2-type" evidence="13">
    <location>
        <begin position="374"/>
        <end position="401"/>
    </location>
</feature>
<sequence>MSMESMSMIFPCPLCNNMFDNLDSCTYHIMLMHSSAPIPSDQELNLHSTNDSNCFIPSELQQMFRSGMINADNNTMIETQLASQMKQLAAINNYQLFADSLQDETFANHAPILNISDQHLNFMHESPMPSVNMSEMGSIQSALGLNYVPDLLSYSQFGEGVSSEQVFPSSSTEIDIGNTLLSMNVNMNGNIGVGFDIGEYSGMTHPEDRSFTEQCFINAYDALYSNVAELNGTVNADQSMLAKGNFLLQECTFINEPMEESETELIPGDPVSRNSVEGLNSVSSSPPEESGFGRISAASCSGTVKNKAKCEAITSKKYTCRDCSYTSLRSDHLQSHMRVHTNEKPYKCPHCPYITAHSGNLTSHIRTHKGEKPYKCQLCPYASTYRSHLNCHMRTHTGEKPYKCKECSYASTNSSSLRIHVRIHNGEKPYECKECLYATSAISNLKAHMLRHTTKLKFQCDVCSYSCSDFHHLKMHKRKDHKFFSVEE</sequence>
<dbReference type="PANTHER" id="PTHR24403">
    <property type="entry name" value="ZINC FINGER PROTEIN"/>
    <property type="match status" value="1"/>
</dbReference>
<dbReference type="FunFam" id="3.30.160.60:FF:000099">
    <property type="entry name" value="Zinc finger protein 79"/>
    <property type="match status" value="1"/>
</dbReference>
<evidence type="ECO:0000256" key="8">
    <source>
        <dbReference type="ARBA" id="ARBA00023125"/>
    </source>
</evidence>
<keyword evidence="10" id="KW-0539">Nucleus</keyword>
<keyword evidence="6" id="KW-0862">Zinc</keyword>
<dbReference type="PANTHER" id="PTHR24403:SF109">
    <property type="entry name" value="ZINC FINGER PROTEIN 845-LIKE"/>
    <property type="match status" value="1"/>
</dbReference>
<dbReference type="GO" id="GO:0008270">
    <property type="term" value="F:zinc ion binding"/>
    <property type="evidence" value="ECO:0007669"/>
    <property type="project" value="UniProtKB-KW"/>
</dbReference>
<dbReference type="Pfam" id="PF13909">
    <property type="entry name" value="zf-H2C2_5"/>
    <property type="match status" value="2"/>
</dbReference>
<reference evidence="14" key="1">
    <citation type="submission" date="2022-01" db="EMBL/GenBank/DDBJ databases">
        <title>Genome Sequence Resource for Two Populations of Ditylenchus destructor, the Migratory Endoparasitic Phytonematode.</title>
        <authorList>
            <person name="Zhang H."/>
            <person name="Lin R."/>
            <person name="Xie B."/>
        </authorList>
    </citation>
    <scope>NUCLEOTIDE SEQUENCE</scope>
    <source>
        <strain evidence="14">BazhouSP</strain>
    </source>
</reference>
<keyword evidence="9" id="KW-0804">Transcription</keyword>
<proteinExistence type="inferred from homology"/>
<evidence type="ECO:0000256" key="7">
    <source>
        <dbReference type="ARBA" id="ARBA00023015"/>
    </source>
</evidence>
<evidence type="ECO:0000256" key="2">
    <source>
        <dbReference type="ARBA" id="ARBA00006991"/>
    </source>
</evidence>
<dbReference type="FunFam" id="3.30.160.60:FF:001370">
    <property type="entry name" value="Zinc finger protein"/>
    <property type="match status" value="1"/>
</dbReference>
<feature type="domain" description="C2H2-type" evidence="13">
    <location>
        <begin position="346"/>
        <end position="373"/>
    </location>
</feature>
<comment type="similarity">
    <text evidence="2">Belongs to the krueppel C2H2-type zinc-finger protein family.</text>
</comment>
<keyword evidence="5 11" id="KW-0863">Zinc-finger</keyword>
<evidence type="ECO:0000256" key="5">
    <source>
        <dbReference type="ARBA" id="ARBA00022771"/>
    </source>
</evidence>
<feature type="region of interest" description="Disordered" evidence="12">
    <location>
        <begin position="264"/>
        <end position="293"/>
    </location>
</feature>
<dbReference type="FunFam" id="3.30.160.60:FF:001627">
    <property type="entry name" value="Zinc finger protein 655"/>
    <property type="match status" value="1"/>
</dbReference>
<dbReference type="SMART" id="SM00355">
    <property type="entry name" value="ZnF_C2H2"/>
    <property type="match status" value="7"/>
</dbReference>
<protein>
    <submittedName>
        <fullName evidence="14">Zinc-finger double domain-containing protein</fullName>
    </submittedName>
</protein>
<name>A0AAD4MSG6_9BILA</name>
<evidence type="ECO:0000256" key="11">
    <source>
        <dbReference type="PROSITE-ProRule" id="PRU00042"/>
    </source>
</evidence>
<dbReference type="PROSITE" id="PS50157">
    <property type="entry name" value="ZINC_FINGER_C2H2_2"/>
    <property type="match status" value="5"/>
</dbReference>
<feature type="domain" description="C2H2-type" evidence="13">
    <location>
        <begin position="430"/>
        <end position="457"/>
    </location>
</feature>